<organism evidence="1 2">
    <name type="scientific">Nelumbo nucifera</name>
    <name type="common">Sacred lotus</name>
    <dbReference type="NCBI Taxonomy" id="4432"/>
    <lineage>
        <taxon>Eukaryota</taxon>
        <taxon>Viridiplantae</taxon>
        <taxon>Streptophyta</taxon>
        <taxon>Embryophyta</taxon>
        <taxon>Tracheophyta</taxon>
        <taxon>Spermatophyta</taxon>
        <taxon>Magnoliopsida</taxon>
        <taxon>Proteales</taxon>
        <taxon>Nelumbonaceae</taxon>
        <taxon>Nelumbo</taxon>
    </lineage>
</organism>
<proteinExistence type="predicted"/>
<name>A0A822XP41_NELNU</name>
<evidence type="ECO:0000313" key="2">
    <source>
        <dbReference type="Proteomes" id="UP000607653"/>
    </source>
</evidence>
<protein>
    <submittedName>
        <fullName evidence="1">Uncharacterized protein</fullName>
    </submittedName>
</protein>
<keyword evidence="2" id="KW-1185">Reference proteome</keyword>
<dbReference type="EMBL" id="DUZY01000001">
    <property type="protein sequence ID" value="DAD22180.1"/>
    <property type="molecule type" value="Genomic_DNA"/>
</dbReference>
<dbReference type="Proteomes" id="UP000607653">
    <property type="component" value="Unassembled WGS sequence"/>
</dbReference>
<sequence length="28" mass="3125">MWCPIFTENTISIQLPTFSGNSNLIHCG</sequence>
<comment type="caution">
    <text evidence="1">The sequence shown here is derived from an EMBL/GenBank/DDBJ whole genome shotgun (WGS) entry which is preliminary data.</text>
</comment>
<gene>
    <name evidence="1" type="ORF">HUJ06_023643</name>
</gene>
<reference evidence="1 2" key="1">
    <citation type="journal article" date="2020" name="Mol. Biol. Evol.">
        <title>Distinct Expression and Methylation Patterns for Genes with Different Fates following a Single Whole-Genome Duplication in Flowering Plants.</title>
        <authorList>
            <person name="Shi T."/>
            <person name="Rahmani R.S."/>
            <person name="Gugger P.F."/>
            <person name="Wang M."/>
            <person name="Li H."/>
            <person name="Zhang Y."/>
            <person name="Li Z."/>
            <person name="Wang Q."/>
            <person name="Van de Peer Y."/>
            <person name="Marchal K."/>
            <person name="Chen J."/>
        </authorList>
    </citation>
    <scope>NUCLEOTIDE SEQUENCE [LARGE SCALE GENOMIC DNA]</scope>
    <source>
        <tissue evidence="1">Leaf</tissue>
    </source>
</reference>
<accession>A0A822XP41</accession>
<dbReference type="AlphaFoldDB" id="A0A822XP41"/>
<evidence type="ECO:0000313" key="1">
    <source>
        <dbReference type="EMBL" id="DAD22180.1"/>
    </source>
</evidence>